<dbReference type="AlphaFoldDB" id="A0A8B3TCL6"/>
<dbReference type="RefSeq" id="WP_130238440.1">
    <property type="nucleotide sequence ID" value="NZ_RQXS01000002.1"/>
</dbReference>
<reference evidence="2 3" key="1">
    <citation type="submission" date="2018-11" db="EMBL/GenBank/DDBJ databases">
        <title>Sequencing Av. paragallinarum serogroups.</title>
        <authorList>
            <person name="Hellmuth J.E."/>
            <person name="Boucher C.E."/>
            <person name="Cason E.D."/>
        </authorList>
    </citation>
    <scope>NUCLEOTIDE SEQUENCE [LARGE SCALE GENOMIC DNA]</scope>
    <source>
        <strain evidence="2 3">SA-3</strain>
    </source>
</reference>
<dbReference type="InterPro" id="IPR006528">
    <property type="entry name" value="Phage_head_morphogenesis_dom"/>
</dbReference>
<feature type="domain" description="Phage head morphogenesis" evidence="1">
    <location>
        <begin position="61"/>
        <end position="190"/>
    </location>
</feature>
<dbReference type="NCBIfam" id="TIGR01641">
    <property type="entry name" value="phageSPP1_gp7"/>
    <property type="match status" value="1"/>
</dbReference>
<protein>
    <submittedName>
        <fullName evidence="2">Phage head morphogenesis protein</fullName>
    </submittedName>
</protein>
<comment type="caution">
    <text evidence="2">The sequence shown here is derived from an EMBL/GenBank/DDBJ whole genome shotgun (WGS) entry which is preliminary data.</text>
</comment>
<name>A0A8B3TCL6_AVIPA</name>
<organism evidence="2 3">
    <name type="scientific">Avibacterium paragallinarum</name>
    <name type="common">Haemophilus gallinarum</name>
    <dbReference type="NCBI Taxonomy" id="728"/>
    <lineage>
        <taxon>Bacteria</taxon>
        <taxon>Pseudomonadati</taxon>
        <taxon>Pseudomonadota</taxon>
        <taxon>Gammaproteobacteria</taxon>
        <taxon>Pasteurellales</taxon>
        <taxon>Pasteurellaceae</taxon>
        <taxon>Avibacterium</taxon>
    </lineage>
</organism>
<proteinExistence type="predicted"/>
<evidence type="ECO:0000313" key="2">
    <source>
        <dbReference type="EMBL" id="RZN61368.1"/>
    </source>
</evidence>
<dbReference type="EMBL" id="RQXS01000002">
    <property type="protein sequence ID" value="RZN61368.1"/>
    <property type="molecule type" value="Genomic_DNA"/>
</dbReference>
<evidence type="ECO:0000259" key="1">
    <source>
        <dbReference type="Pfam" id="PF04233"/>
    </source>
</evidence>
<dbReference type="Proteomes" id="UP000294229">
    <property type="component" value="Unassembled WGS sequence"/>
</dbReference>
<gene>
    <name evidence="2" type="ORF">EIG79_01130</name>
</gene>
<evidence type="ECO:0000313" key="3">
    <source>
        <dbReference type="Proteomes" id="UP000294229"/>
    </source>
</evidence>
<sequence length="449" mass="50870">MPTDNTALDMGYMLRLEPKLAVDYLKAKGYNITWNWQEQLEDAHARAFTVAKATRAEILETLHQATTQAIEQGIPEREFIKNLEPKLRELGWWGKQAIVDSQGIVELSEMGSPRRLRTILRTNKSTAYHAGRYAEQMANADEQPYWQYVAVRDSRTRASHLALHGKIYRYDDPIWETFYPPNDWGCRCRVRALSEFRLKKQGLTVSQSDGKIETDWALAGVDKRTGEETHTKISRFKTEKGTIKTGAGWNYNVGKAAVGSDIAVIRKVLGFQNRQLRQETIQTINNSPARHKAFENWVKANLGKRGASNRYITAGIVDEAIAEKVAELSGGAKLSQRVLVMSEKSLEHANSEKHHLGGIGLTEAEYMSISKIIANPSLVVLDVLEGHNNLIYFSQDKKIKIIVTTSFNRNRLKPKEQLDAVINAFRVEDYTDVLRQIDGKNYIILIGKK</sequence>
<accession>A0A8B3TCL6</accession>
<dbReference type="Pfam" id="PF04233">
    <property type="entry name" value="Phage_Mu_F"/>
    <property type="match status" value="1"/>
</dbReference>